<keyword evidence="14" id="KW-0564">Palmitate</keyword>
<sequence length="1199" mass="132128">MTQPEPESLGPGTPGFPEQEEDELHRTLGVERFEEILQEAGSRGGEEPGRSYGEEDFEYHRQSSHHIHHPLSTHLPPDARRRKTPQGPGRKPRRRPGASPTGETPTIEEGEEDEEEANEAEGARAPTEPSPASTPSSVQFFLQEDEGAERKAERTSPSPPTLLPHQEAAPWATKGAQTGVPVEEVAVVASGTAGGDNGGASGRPLTKAQPGHRSYNLQERRRIGSMTGAEQALLPRVPTDESEAQTLATADLDLMKSECWGLGRGWSALAPHPAVPFSSRPKVFVELNELLLDKNQEPQWRETARWIKFEEDVEEETERWGKPHVASLSFRSLLELRRTLAHGAVLLDLDQQTLPGVAHQVVEQMVISDQIKAEDRANVLRALLLKHSHPSDEKDFSFPRNISAGSLGSLLGHHHGQGAESDPHVTEPLIGGIPETRLDVERERELPPSAPPAGITRSKSKHELKLLEKIPENAEATVVLVGCVEFLSRPTMAFVRLREAVELDAVLEVPVPVRFLFLLLGPSSANMDYHEIGRSISTLMSDKQFHEAAYLADEREDLLTAINAFLDCSVVLPPSEVQGEELLRSVAHFQRQMLKKREEQGRLLPPGAGLEPKSAQDKALLQMVEAAGAAEDDPLRRTGRPFGGLIRDVRRRYPHYLSDFRDALDPQCVAAVIFIYFAALSPAITFGGLLGEKTQDLIGVSELIMSTALQGVIFCLLGAQPLLVIGFSGPLLVFEEAFFTFCSSNQLEYLVGRVWIGFWLVLLALLMVALEGSFLVRFVSRFTQEIFAFLISLIFIYETFYKLIKIFQEHPLHGCSVSNSSETDSSENATWAGAGSTLGPANRSSAGQAGQGRPRGQPNTALLSLVLMAGTFFIAFFLRKFKNSRFFPGRIRRVIGDFGVPIAILIMVLVDYSIEDTYTQKLSVPSGFSVTAPDKRGWVINPLGEKSPFPVWMMVASLLPAILVFILIFMETQITTLIISKKERMLQKGSGFHLDLLLIVAMGGICALFGLPWLAAATVRSVTHANALTVMSKAVAPGDKPKIQEVKEQRVTGLLVALLVGLSIVIGDLLRQIPLAVLFGIFLYMGVTSLNGIQFYERLHLLLMPPKHHPDVTYVKKVRTLRMHLFTALQLLCLALLWAVMSTAASLAFPFILILTVPLRMVVLTRIFTEREMKCVRAPVLPPSEGEGVDEYNEMPMPV</sequence>
<dbReference type="EMBL" id="AAGW02062501">
    <property type="status" value="NOT_ANNOTATED_CDS"/>
    <property type="molecule type" value="Genomic_DNA"/>
</dbReference>
<dbReference type="GO" id="GO:0051453">
    <property type="term" value="P:regulation of intracellular pH"/>
    <property type="evidence" value="ECO:0007669"/>
    <property type="project" value="TreeGrafter"/>
</dbReference>
<keyword evidence="6" id="KW-1003">Cell membrane</keyword>
<evidence type="ECO:0000256" key="17">
    <source>
        <dbReference type="ARBA" id="ARBA00049347"/>
    </source>
</evidence>
<dbReference type="SMR" id="A0A5F9DSY3"/>
<feature type="transmembrane region" description="Helical" evidence="18">
    <location>
        <begin position="951"/>
        <end position="970"/>
    </location>
</feature>
<dbReference type="InterPro" id="IPR011531">
    <property type="entry name" value="HCO3_transpt-like_TM_dom"/>
</dbReference>
<evidence type="ECO:0000256" key="18">
    <source>
        <dbReference type="RuleBase" id="RU362035"/>
    </source>
</evidence>
<feature type="compositionally biased region" description="Low complexity" evidence="19">
    <location>
        <begin position="123"/>
        <end position="137"/>
    </location>
</feature>
<dbReference type="PANTHER" id="PTHR11453">
    <property type="entry name" value="ANION EXCHANGE PROTEIN"/>
    <property type="match status" value="1"/>
</dbReference>
<dbReference type="PRINTS" id="PR01188">
    <property type="entry name" value="ANIONEXHNGR2"/>
</dbReference>
<evidence type="ECO:0000256" key="5">
    <source>
        <dbReference type="ARBA" id="ARBA00022449"/>
    </source>
</evidence>
<evidence type="ECO:0000256" key="13">
    <source>
        <dbReference type="ARBA" id="ARBA00023136"/>
    </source>
</evidence>
<keyword evidence="4 18" id="KW-0813">Transport</keyword>
<comment type="catalytic activity">
    <reaction evidence="17">
        <text>hydrogencarbonate(in) + chloride(out) = hydrogencarbonate(out) + chloride(in)</text>
        <dbReference type="Rhea" id="RHEA:72363"/>
        <dbReference type="ChEBI" id="CHEBI:17544"/>
        <dbReference type="ChEBI" id="CHEBI:17996"/>
    </reaction>
</comment>
<keyword evidence="11 18" id="KW-1133">Transmembrane helix</keyword>
<reference evidence="22 23" key="1">
    <citation type="journal article" date="2011" name="Nature">
        <title>A high-resolution map of human evolutionary constraint using 29 mammals.</title>
        <authorList>
            <person name="Lindblad-Toh K."/>
            <person name="Garber M."/>
            <person name="Zuk O."/>
            <person name="Lin M.F."/>
            <person name="Parker B.J."/>
            <person name="Washietl S."/>
            <person name="Kheradpour P."/>
            <person name="Ernst J."/>
            <person name="Jordan G."/>
            <person name="Mauceli E."/>
            <person name="Ward L.D."/>
            <person name="Lowe C.B."/>
            <person name="Holloway A.K."/>
            <person name="Clamp M."/>
            <person name="Gnerre S."/>
            <person name="Alfoldi J."/>
            <person name="Beal K."/>
            <person name="Chang J."/>
            <person name="Clawson H."/>
            <person name="Cuff J."/>
            <person name="Di Palma F."/>
            <person name="Fitzgerald S."/>
            <person name="Flicek P."/>
            <person name="Guttman M."/>
            <person name="Hubisz M.J."/>
            <person name="Jaffe D.B."/>
            <person name="Jungreis I."/>
            <person name="Kent W.J."/>
            <person name="Kostka D."/>
            <person name="Lara M."/>
            <person name="Martins A.L."/>
            <person name="Massingham T."/>
            <person name="Moltke I."/>
            <person name="Raney B.J."/>
            <person name="Rasmussen M.D."/>
            <person name="Robinson J."/>
            <person name="Stark A."/>
            <person name="Vilella A.J."/>
            <person name="Wen J."/>
            <person name="Xie X."/>
            <person name="Zody M.C."/>
            <person name="Baldwin J."/>
            <person name="Bloom T."/>
            <person name="Chin C.W."/>
            <person name="Heiman D."/>
            <person name="Nicol R."/>
            <person name="Nusbaum C."/>
            <person name="Young S."/>
            <person name="Wilkinson J."/>
            <person name="Worley K.C."/>
            <person name="Kovar C.L."/>
            <person name="Muzny D.M."/>
            <person name="Gibbs R.A."/>
            <person name="Cree A."/>
            <person name="Dihn H.H."/>
            <person name="Fowler G."/>
            <person name="Jhangiani S."/>
            <person name="Joshi V."/>
            <person name="Lee S."/>
            <person name="Lewis L.R."/>
            <person name="Nazareth L.V."/>
            <person name="Okwuonu G."/>
            <person name="Santibanez J."/>
            <person name="Warren W.C."/>
            <person name="Mardis E.R."/>
            <person name="Weinstock G.M."/>
            <person name="Wilson R.K."/>
            <person name="Delehaunty K."/>
            <person name="Dooling D."/>
            <person name="Fronik C."/>
            <person name="Fulton L."/>
            <person name="Fulton B."/>
            <person name="Graves T."/>
            <person name="Minx P."/>
            <person name="Sodergren E."/>
            <person name="Birney E."/>
            <person name="Margulies E.H."/>
            <person name="Herrero J."/>
            <person name="Green E.D."/>
            <person name="Haussler D."/>
            <person name="Siepel A."/>
            <person name="Goldman N."/>
            <person name="Pollard K.S."/>
            <person name="Pedersen J.S."/>
            <person name="Lander E.S."/>
            <person name="Kellis M."/>
        </authorList>
    </citation>
    <scope>NUCLEOTIDE SEQUENCE [LARGE SCALE GENOMIC DNA]</scope>
    <source>
        <strain evidence="22 23">Thorbecke inbred</strain>
    </source>
</reference>
<dbReference type="Pfam" id="PF00955">
    <property type="entry name" value="HCO3_cotransp"/>
    <property type="match status" value="1"/>
</dbReference>
<feature type="region of interest" description="Disordered" evidence="19">
    <location>
        <begin position="1"/>
        <end position="165"/>
    </location>
</feature>
<dbReference type="InterPro" id="IPR013769">
    <property type="entry name" value="Band3_cytoplasmic_dom"/>
</dbReference>
<feature type="compositionally biased region" description="Basic and acidic residues" evidence="19">
    <location>
        <begin position="23"/>
        <end position="35"/>
    </location>
</feature>
<dbReference type="GO" id="GO:0140900">
    <property type="term" value="F:chloride:bicarbonate antiporter activity"/>
    <property type="evidence" value="ECO:0007669"/>
    <property type="project" value="UniProtKB-ARBA"/>
</dbReference>
<feature type="transmembrane region" description="Helical" evidence="18">
    <location>
        <begin position="669"/>
        <end position="690"/>
    </location>
</feature>
<dbReference type="PROSITE" id="PS00220">
    <property type="entry name" value="ANION_EXCHANGER_2"/>
    <property type="match status" value="1"/>
</dbReference>
<dbReference type="InterPro" id="IPR001717">
    <property type="entry name" value="Anion_exchange"/>
</dbReference>
<feature type="transmembrane region" description="Helical" evidence="18">
    <location>
        <begin position="991"/>
        <end position="1015"/>
    </location>
</feature>
<dbReference type="SUPFAM" id="SSF55804">
    <property type="entry name" value="Phoshotransferase/anion transport protein"/>
    <property type="match status" value="1"/>
</dbReference>
<protein>
    <recommendedName>
        <fullName evidence="18">Anion exchange protein</fullName>
    </recommendedName>
</protein>
<feature type="transmembrane region" description="Helical" evidence="18">
    <location>
        <begin position="1076"/>
        <end position="1096"/>
    </location>
</feature>
<evidence type="ECO:0000256" key="4">
    <source>
        <dbReference type="ARBA" id="ARBA00022448"/>
    </source>
</evidence>
<evidence type="ECO:0000256" key="8">
    <source>
        <dbReference type="ARBA" id="ARBA00022553"/>
    </source>
</evidence>
<feature type="region of interest" description="Disordered" evidence="19">
    <location>
        <begin position="409"/>
        <end position="428"/>
    </location>
</feature>
<feature type="compositionally biased region" description="Basic residues" evidence="19">
    <location>
        <begin position="62"/>
        <end position="71"/>
    </location>
</feature>
<evidence type="ECO:0000256" key="1">
    <source>
        <dbReference type="ARBA" id="ARBA00004424"/>
    </source>
</evidence>
<organism evidence="22 23">
    <name type="scientific">Oryctolagus cuniculus</name>
    <name type="common">Rabbit</name>
    <dbReference type="NCBI Taxonomy" id="9986"/>
    <lineage>
        <taxon>Eukaryota</taxon>
        <taxon>Metazoa</taxon>
        <taxon>Chordata</taxon>
        <taxon>Craniata</taxon>
        <taxon>Vertebrata</taxon>
        <taxon>Euteleostomi</taxon>
        <taxon>Mammalia</taxon>
        <taxon>Eutheria</taxon>
        <taxon>Euarchontoglires</taxon>
        <taxon>Glires</taxon>
        <taxon>Lagomorpha</taxon>
        <taxon>Leporidae</taxon>
        <taxon>Oryctolagus</taxon>
    </lineage>
</organism>
<feature type="transmembrane region" description="Helical" evidence="18">
    <location>
        <begin position="894"/>
        <end position="914"/>
    </location>
</feature>
<comment type="subcellular location">
    <subcellularLocation>
        <location evidence="1">Apical cell membrane</location>
        <topology evidence="1">Multi-pass membrane protein</topology>
    </subcellularLocation>
    <subcellularLocation>
        <location evidence="2">Basolateral cell membrane</location>
        <topology evidence="2">Multi-pass membrane protein</topology>
    </subcellularLocation>
    <subcellularLocation>
        <location evidence="18">Membrane</location>
        <topology evidence="18">Multi-pass membrane protein</topology>
    </subcellularLocation>
</comment>
<accession>A0A5F9DSY3</accession>
<feature type="domain" description="Band 3 cytoplasmic" evidence="21">
    <location>
        <begin position="282"/>
        <end position="578"/>
    </location>
</feature>
<name>A0A5F9DSY3_RABIT</name>
<keyword evidence="5" id="KW-0050">Antiport</keyword>
<keyword evidence="8" id="KW-0597">Phosphoprotein</keyword>
<dbReference type="Ensembl" id="ENSOCUT00000064000.1">
    <property type="protein sequence ID" value="ENSOCUP00000049524.1"/>
    <property type="gene ID" value="ENSOCUG00000038102.1"/>
</dbReference>
<evidence type="ECO:0000256" key="9">
    <source>
        <dbReference type="ARBA" id="ARBA00022681"/>
    </source>
</evidence>
<keyword evidence="13 18" id="KW-0472">Membrane</keyword>
<evidence type="ECO:0000256" key="15">
    <source>
        <dbReference type="ARBA" id="ARBA00023180"/>
    </source>
</evidence>
<evidence type="ECO:0000256" key="11">
    <source>
        <dbReference type="ARBA" id="ARBA00022989"/>
    </source>
</evidence>
<evidence type="ECO:0000259" key="20">
    <source>
        <dbReference type="Pfam" id="PF00955"/>
    </source>
</evidence>
<feature type="transmembrane region" description="Helical" evidence="18">
    <location>
        <begin position="861"/>
        <end position="878"/>
    </location>
</feature>
<gene>
    <name evidence="22" type="primary">SLC4A2</name>
</gene>
<evidence type="ECO:0000313" key="23">
    <source>
        <dbReference type="Proteomes" id="UP000001811"/>
    </source>
</evidence>
<feature type="transmembrane region" description="Helical" evidence="18">
    <location>
        <begin position="786"/>
        <end position="804"/>
    </location>
</feature>
<dbReference type="GO" id="GO:0030316">
    <property type="term" value="P:osteoclast differentiation"/>
    <property type="evidence" value="ECO:0007669"/>
    <property type="project" value="Ensembl"/>
</dbReference>
<dbReference type="GO" id="GO:0016324">
    <property type="term" value="C:apical plasma membrane"/>
    <property type="evidence" value="ECO:0007669"/>
    <property type="project" value="UniProtKB-SubCell"/>
</dbReference>
<dbReference type="EMBL" id="AAGW02062500">
    <property type="status" value="NOT_ANNOTATED_CDS"/>
    <property type="molecule type" value="Genomic_DNA"/>
</dbReference>
<dbReference type="Pfam" id="PF07565">
    <property type="entry name" value="Band_3_cyto"/>
    <property type="match status" value="1"/>
</dbReference>
<dbReference type="PROSITE" id="PS00219">
    <property type="entry name" value="ANION_EXCHANGER_1"/>
    <property type="match status" value="1"/>
</dbReference>
<dbReference type="Gene3D" id="3.40.930.10">
    <property type="entry name" value="Mannitol-specific EII, Chain A"/>
    <property type="match status" value="1"/>
</dbReference>
<evidence type="ECO:0000313" key="22">
    <source>
        <dbReference type="Ensembl" id="ENSOCUP00000049524.1"/>
    </source>
</evidence>
<evidence type="ECO:0000256" key="19">
    <source>
        <dbReference type="SAM" id="MobiDB-lite"/>
    </source>
</evidence>
<dbReference type="FunFam" id="3.40.930.10:FF:000004">
    <property type="entry name" value="Anion exchange protein"/>
    <property type="match status" value="1"/>
</dbReference>
<dbReference type="Bgee" id="ENSOCUG00000038102">
    <property type="expression patterns" value="Expressed in uterus and 14 other cell types or tissues"/>
</dbReference>
<dbReference type="PRINTS" id="PR00165">
    <property type="entry name" value="ANIONEXCHNGR"/>
</dbReference>
<feature type="transmembrane region" description="Helical" evidence="18">
    <location>
        <begin position="754"/>
        <end position="779"/>
    </location>
</feature>
<dbReference type="GO" id="GO:0016323">
    <property type="term" value="C:basolateral plasma membrane"/>
    <property type="evidence" value="ECO:0007669"/>
    <property type="project" value="UniProtKB-SubCell"/>
</dbReference>
<dbReference type="GeneTree" id="ENSGT00940000158259"/>
<dbReference type="Gene3D" id="1.10.287.570">
    <property type="entry name" value="Helical hairpin bin"/>
    <property type="match status" value="1"/>
</dbReference>
<dbReference type="AlphaFoldDB" id="A0A5F9DSY3"/>
<feature type="region of interest" description="Disordered" evidence="19">
    <location>
        <begin position="192"/>
        <end position="215"/>
    </location>
</feature>
<keyword evidence="9" id="KW-0039">Anion exchange</keyword>
<dbReference type="PANTHER" id="PTHR11453:SF14">
    <property type="entry name" value="ANION EXCHANGE PROTEIN 2"/>
    <property type="match status" value="1"/>
</dbReference>
<keyword evidence="12 18" id="KW-0406">Ion transport</keyword>
<keyword evidence="15" id="KW-0325">Glycoprotein</keyword>
<feature type="compositionally biased region" description="Basic and acidic residues" evidence="19">
    <location>
        <begin position="44"/>
        <end position="61"/>
    </location>
</feature>
<comment type="similarity">
    <text evidence="3 18">Belongs to the anion exchanger (TC 2.A.31) family.</text>
</comment>
<evidence type="ECO:0000256" key="6">
    <source>
        <dbReference type="ARBA" id="ARBA00022475"/>
    </source>
</evidence>
<dbReference type="InterPro" id="IPR003020">
    <property type="entry name" value="HCO3_transpt_euk"/>
</dbReference>
<evidence type="ECO:0000256" key="12">
    <source>
        <dbReference type="ARBA" id="ARBA00023065"/>
    </source>
</evidence>
<keyword evidence="10 18" id="KW-0812">Transmembrane</keyword>
<evidence type="ECO:0000256" key="7">
    <source>
        <dbReference type="ARBA" id="ARBA00022481"/>
    </source>
</evidence>
<feature type="domain" description="Bicarbonate transporter-like transmembrane" evidence="20">
    <location>
        <begin position="640"/>
        <end position="1177"/>
    </location>
</feature>
<dbReference type="FunFam" id="1.10.287.570:FF:000001">
    <property type="entry name" value="Anion exchange protein"/>
    <property type="match status" value="1"/>
</dbReference>
<feature type="transmembrane region" description="Helical" evidence="18">
    <location>
        <begin position="1051"/>
        <end position="1070"/>
    </location>
</feature>
<evidence type="ECO:0000256" key="3">
    <source>
        <dbReference type="ARBA" id="ARBA00010993"/>
    </source>
</evidence>
<evidence type="ECO:0000256" key="16">
    <source>
        <dbReference type="ARBA" id="ARBA00023288"/>
    </source>
</evidence>
<dbReference type="InterPro" id="IPR016152">
    <property type="entry name" value="PTrfase/Anion_transptr"/>
</dbReference>
<keyword evidence="16" id="KW-0449">Lipoprotein</keyword>
<evidence type="ECO:0000256" key="2">
    <source>
        <dbReference type="ARBA" id="ARBA00004554"/>
    </source>
</evidence>
<evidence type="ECO:0000256" key="14">
    <source>
        <dbReference type="ARBA" id="ARBA00023139"/>
    </source>
</evidence>
<keyword evidence="7" id="KW-0488">Methylation</keyword>
<dbReference type="InParanoid" id="A0A5F9DSY3"/>
<feature type="compositionally biased region" description="Gly residues" evidence="19">
    <location>
        <begin position="192"/>
        <end position="201"/>
    </location>
</feature>
<feature type="compositionally biased region" description="Basic residues" evidence="19">
    <location>
        <begin position="80"/>
        <end position="96"/>
    </location>
</feature>
<keyword evidence="23" id="KW-1185">Reference proteome</keyword>
<dbReference type="PRINTS" id="PR01231">
    <property type="entry name" value="HCO3TRNSPORT"/>
</dbReference>
<feature type="transmembrane region" description="Helical" evidence="18">
    <location>
        <begin position="711"/>
        <end position="734"/>
    </location>
</feature>
<proteinExistence type="inferred from homology"/>
<reference evidence="22" key="3">
    <citation type="submission" date="2025-09" db="UniProtKB">
        <authorList>
            <consortium name="Ensembl"/>
        </authorList>
    </citation>
    <scope>IDENTIFICATION</scope>
    <source>
        <strain evidence="22">Thorbecke</strain>
    </source>
</reference>
<dbReference type="Proteomes" id="UP000001811">
    <property type="component" value="Chromosome 13"/>
</dbReference>
<dbReference type="InterPro" id="IPR002978">
    <property type="entry name" value="Anion_exchange_2"/>
</dbReference>
<reference evidence="22" key="2">
    <citation type="submission" date="2025-08" db="UniProtKB">
        <authorList>
            <consortium name="Ensembl"/>
        </authorList>
    </citation>
    <scope>IDENTIFICATION</scope>
    <source>
        <strain evidence="22">Thorbecke</strain>
    </source>
</reference>
<evidence type="ECO:0000256" key="10">
    <source>
        <dbReference type="ARBA" id="ARBA00022692"/>
    </source>
</evidence>
<dbReference type="NCBIfam" id="TIGR00834">
    <property type="entry name" value="ae"/>
    <property type="match status" value="1"/>
</dbReference>
<evidence type="ECO:0000259" key="21">
    <source>
        <dbReference type="Pfam" id="PF07565"/>
    </source>
</evidence>
<feature type="compositionally biased region" description="Acidic residues" evidence="19">
    <location>
        <begin position="106"/>
        <end position="119"/>
    </location>
</feature>
<dbReference type="InterPro" id="IPR018241">
    <property type="entry name" value="Anion_exchange_CS"/>
</dbReference>